<comment type="caution">
    <text evidence="2">The sequence shown here is derived from an EMBL/GenBank/DDBJ whole genome shotgun (WGS) entry which is preliminary data.</text>
</comment>
<dbReference type="InterPro" id="IPR025714">
    <property type="entry name" value="Methyltranfer_dom"/>
</dbReference>
<evidence type="ECO:0000313" key="3">
    <source>
        <dbReference type="Proteomes" id="UP001530400"/>
    </source>
</evidence>
<evidence type="ECO:0000313" key="2">
    <source>
        <dbReference type="EMBL" id="KAL3773653.1"/>
    </source>
</evidence>
<dbReference type="PANTHER" id="PTHR32026:SF10">
    <property type="entry name" value="METHYLTRANSFERASE-LIKE PROTEIN 24-RELATED"/>
    <property type="match status" value="1"/>
</dbReference>
<keyword evidence="3" id="KW-1185">Reference proteome</keyword>
<evidence type="ECO:0000259" key="1">
    <source>
        <dbReference type="Pfam" id="PF13383"/>
    </source>
</evidence>
<name>A0ABD3NC78_9STRA</name>
<dbReference type="Proteomes" id="UP001530400">
    <property type="component" value="Unassembled WGS sequence"/>
</dbReference>
<sequence>MNMTASKRYFALAAGAAAGVFMATHTYWPYSSISSEGVTSHDARSSAAYKQSYGLFDDISDLMWERFRSSTKSKSLYWNPSNPLDKVGDMTFWNGHNPRPNFICPHTVNLGAHSEDGVKYLCYPERLTVNFQTNLRDDSSCLIYSFGCAGNFLFEDEIFKMHGKKCETHVFDPAKKWERKGDIEAKNIHYHPWGLLSTYDRDNKSKVWPAGHGGAFKTMPEILKDLGHELRTIDVLKIDCEGCEWTTYKDWIGLDIRQILVEMHGVPTPEGMPTDSMTHKFFQKNLDVSEFYDAFTENGFALYNRDEHGAGPELSFVKLDRQFWEQALTV</sequence>
<reference evidence="2 3" key="1">
    <citation type="submission" date="2024-10" db="EMBL/GenBank/DDBJ databases">
        <title>Updated reference genomes for cyclostephanoid diatoms.</title>
        <authorList>
            <person name="Roberts W.R."/>
            <person name="Alverson A.J."/>
        </authorList>
    </citation>
    <scope>NUCLEOTIDE SEQUENCE [LARGE SCALE GENOMIC DNA]</scope>
    <source>
        <strain evidence="2 3">AJA010-31</strain>
    </source>
</reference>
<accession>A0ABD3NC78</accession>
<proteinExistence type="predicted"/>
<dbReference type="AlphaFoldDB" id="A0ABD3NC78"/>
<feature type="domain" description="Methyltransferase" evidence="1">
    <location>
        <begin position="47"/>
        <end position="307"/>
    </location>
</feature>
<dbReference type="PANTHER" id="PTHR32026">
    <property type="entry name" value="METHYLTRANSFERASE-LIKE PROTEIN 24"/>
    <property type="match status" value="1"/>
</dbReference>
<dbReference type="Pfam" id="PF13383">
    <property type="entry name" value="Methyltransf_22"/>
    <property type="match status" value="1"/>
</dbReference>
<organism evidence="2 3">
    <name type="scientific">Cyclotella atomus</name>
    <dbReference type="NCBI Taxonomy" id="382360"/>
    <lineage>
        <taxon>Eukaryota</taxon>
        <taxon>Sar</taxon>
        <taxon>Stramenopiles</taxon>
        <taxon>Ochrophyta</taxon>
        <taxon>Bacillariophyta</taxon>
        <taxon>Coscinodiscophyceae</taxon>
        <taxon>Thalassiosirophycidae</taxon>
        <taxon>Stephanodiscales</taxon>
        <taxon>Stephanodiscaceae</taxon>
        <taxon>Cyclotella</taxon>
    </lineage>
</organism>
<gene>
    <name evidence="2" type="ORF">ACHAWO_007720</name>
</gene>
<dbReference type="InterPro" id="IPR026913">
    <property type="entry name" value="METTL24"/>
</dbReference>
<protein>
    <recommendedName>
        <fullName evidence="1">Methyltransferase domain-containing protein</fullName>
    </recommendedName>
</protein>
<dbReference type="EMBL" id="JALLPJ020001225">
    <property type="protein sequence ID" value="KAL3773653.1"/>
    <property type="molecule type" value="Genomic_DNA"/>
</dbReference>